<dbReference type="GO" id="GO:0004065">
    <property type="term" value="F:arylsulfatase activity"/>
    <property type="evidence" value="ECO:0007669"/>
    <property type="project" value="TreeGrafter"/>
</dbReference>
<dbReference type="InterPro" id="IPR017850">
    <property type="entry name" value="Alkaline_phosphatase_core_sf"/>
</dbReference>
<dbReference type="CDD" id="cd16034">
    <property type="entry name" value="sulfatase_like"/>
    <property type="match status" value="1"/>
</dbReference>
<sequence>MSRRPNVVFIFGDEWRMQATGYNGDPNCHTPVLDALASRSVNITHAVAGAPVCCPYRASLLTGQYPLTHGVYINDVELDPTCVSIARAFKAGDYDTAYIGKWHVHGSPDGQYSRRSTFVPRDCQMGFDYWKGFECTHDYNNSTYFFNDDPTPREWEGYDALAQSRDAAAYIKARTDGDSPFLLMLSWGPPHFPLDSAPEEYRQRYENRPIQLRPNVPPEMREQATDNLRGYYAHIAALDDCLNVVLEAIDAANMAENTIVILTSDHGDMMGSQGLGTKLFPWDESIRVPFLLRWPALHDTGRQMPLPLDAPDIMPTLLGLCDVPIPETVEGKDWSPFIRGQEAPTGDEAALLVMPAEFHELRINGMKAYRGLRTARYTYVRDLDGPWLLYDNEADPYQMCNLIDRPEQKELQADLERQLQARLDALGDEFLDGQAYLQRDGLDHYYEANDTCVNQWSDPWA</sequence>
<evidence type="ECO:0000313" key="4">
    <source>
        <dbReference type="EMBL" id="KKO00655.1"/>
    </source>
</evidence>
<dbReference type="Pfam" id="PF00884">
    <property type="entry name" value="Sulfatase"/>
    <property type="match status" value="1"/>
</dbReference>
<protein>
    <recommendedName>
        <fullName evidence="3">Sulfatase N-terminal domain-containing protein</fullName>
    </recommendedName>
</protein>
<feature type="domain" description="Sulfatase N-terminal" evidence="3">
    <location>
        <begin position="5"/>
        <end position="322"/>
    </location>
</feature>
<accession>A0A0F9V9H0</accession>
<dbReference type="InterPro" id="IPR050738">
    <property type="entry name" value="Sulfatase"/>
</dbReference>
<name>A0A0F9V9H0_9ZZZZ</name>
<reference evidence="4" key="1">
    <citation type="journal article" date="2015" name="Nature">
        <title>Complex archaea that bridge the gap between prokaryotes and eukaryotes.</title>
        <authorList>
            <person name="Spang A."/>
            <person name="Saw J.H."/>
            <person name="Jorgensen S.L."/>
            <person name="Zaremba-Niedzwiedzka K."/>
            <person name="Martijn J."/>
            <person name="Lind A.E."/>
            <person name="van Eijk R."/>
            <person name="Schleper C."/>
            <person name="Guy L."/>
            <person name="Ettema T.J."/>
        </authorList>
    </citation>
    <scope>NUCLEOTIDE SEQUENCE</scope>
</reference>
<organism evidence="4">
    <name type="scientific">marine sediment metagenome</name>
    <dbReference type="NCBI Taxonomy" id="412755"/>
    <lineage>
        <taxon>unclassified sequences</taxon>
        <taxon>metagenomes</taxon>
        <taxon>ecological metagenomes</taxon>
    </lineage>
</organism>
<dbReference type="AlphaFoldDB" id="A0A0F9V9H0"/>
<dbReference type="Gene3D" id="3.40.720.10">
    <property type="entry name" value="Alkaline Phosphatase, subunit A"/>
    <property type="match status" value="1"/>
</dbReference>
<gene>
    <name evidence="4" type="ORF">LCGC14_0124290</name>
</gene>
<comment type="caution">
    <text evidence="4">The sequence shown here is derived from an EMBL/GenBank/DDBJ whole genome shotgun (WGS) entry which is preliminary data.</text>
</comment>
<evidence type="ECO:0000256" key="1">
    <source>
        <dbReference type="ARBA" id="ARBA00008779"/>
    </source>
</evidence>
<keyword evidence="2" id="KW-0378">Hydrolase</keyword>
<proteinExistence type="inferred from homology"/>
<dbReference type="EMBL" id="LAZR01000039">
    <property type="protein sequence ID" value="KKO00655.1"/>
    <property type="molecule type" value="Genomic_DNA"/>
</dbReference>
<comment type="similarity">
    <text evidence="1">Belongs to the sulfatase family.</text>
</comment>
<evidence type="ECO:0000256" key="2">
    <source>
        <dbReference type="ARBA" id="ARBA00022801"/>
    </source>
</evidence>
<evidence type="ECO:0000259" key="3">
    <source>
        <dbReference type="Pfam" id="PF00884"/>
    </source>
</evidence>
<dbReference type="InterPro" id="IPR000917">
    <property type="entry name" value="Sulfatase_N"/>
</dbReference>
<dbReference type="Gene3D" id="3.30.1120.10">
    <property type="match status" value="1"/>
</dbReference>
<dbReference type="PANTHER" id="PTHR42693">
    <property type="entry name" value="ARYLSULFATASE FAMILY MEMBER"/>
    <property type="match status" value="1"/>
</dbReference>
<dbReference type="SUPFAM" id="SSF53649">
    <property type="entry name" value="Alkaline phosphatase-like"/>
    <property type="match status" value="1"/>
</dbReference>
<dbReference type="PANTHER" id="PTHR42693:SF53">
    <property type="entry name" value="ENDO-4-O-SULFATASE"/>
    <property type="match status" value="1"/>
</dbReference>